<dbReference type="EMBL" id="PFBV01000003">
    <property type="protein sequence ID" value="PIT88347.1"/>
    <property type="molecule type" value="Genomic_DNA"/>
</dbReference>
<reference evidence="8" key="1">
    <citation type="submission" date="2017-09" db="EMBL/GenBank/DDBJ databases">
        <title>Depth-based differentiation of microbial function through sediment-hosted aquifers and enrichment of novel symbionts in the deep terrestrial subsurface.</title>
        <authorList>
            <person name="Probst A.J."/>
            <person name="Ladd B."/>
            <person name="Jarett J.K."/>
            <person name="Geller-Mcgrath D.E."/>
            <person name="Sieber C.M.K."/>
            <person name="Emerson J.B."/>
            <person name="Anantharaman K."/>
            <person name="Thomas B.C."/>
            <person name="Malmstrom R."/>
            <person name="Stieglmeier M."/>
            <person name="Klingl A."/>
            <person name="Woyke T."/>
            <person name="Ryan C.M."/>
            <person name="Banfield J.F."/>
        </authorList>
    </citation>
    <scope>NUCLEOTIDE SEQUENCE [LARGE SCALE GENOMIC DNA]</scope>
</reference>
<dbReference type="Proteomes" id="UP000231426">
    <property type="component" value="Unassembled WGS sequence"/>
</dbReference>
<dbReference type="InterPro" id="IPR003476">
    <property type="entry name" value="Glyco_hydro_42"/>
</dbReference>
<feature type="domain" description="Glycoside hydrolase family 42 N-terminal" evidence="6">
    <location>
        <begin position="74"/>
        <end position="194"/>
    </location>
</feature>
<dbReference type="AlphaFoldDB" id="A0A2M6W6D2"/>
<keyword evidence="3" id="KW-0862">Zinc</keyword>
<dbReference type="GO" id="GO:0046872">
    <property type="term" value="F:metal ion binding"/>
    <property type="evidence" value="ECO:0007669"/>
    <property type="project" value="UniProtKB-KW"/>
</dbReference>
<evidence type="ECO:0000256" key="3">
    <source>
        <dbReference type="ARBA" id="ARBA00022833"/>
    </source>
</evidence>
<protein>
    <recommendedName>
        <fullName evidence="6">Glycoside hydrolase family 42 N-terminal domain-containing protein</fullName>
    </recommendedName>
</protein>
<keyword evidence="4" id="KW-0326">Glycosidase</keyword>
<dbReference type="GO" id="GO:0005975">
    <property type="term" value="P:carbohydrate metabolic process"/>
    <property type="evidence" value="ECO:0007669"/>
    <property type="project" value="InterPro"/>
</dbReference>
<feature type="transmembrane region" description="Helical" evidence="5">
    <location>
        <begin position="7"/>
        <end position="28"/>
    </location>
</feature>
<evidence type="ECO:0000256" key="5">
    <source>
        <dbReference type="SAM" id="Phobius"/>
    </source>
</evidence>
<evidence type="ECO:0000313" key="8">
    <source>
        <dbReference type="Proteomes" id="UP000231426"/>
    </source>
</evidence>
<evidence type="ECO:0000259" key="6">
    <source>
        <dbReference type="Pfam" id="PF02449"/>
    </source>
</evidence>
<evidence type="ECO:0000256" key="2">
    <source>
        <dbReference type="ARBA" id="ARBA00022801"/>
    </source>
</evidence>
<keyword evidence="5" id="KW-1133">Transmembrane helix</keyword>
<keyword evidence="5" id="KW-0812">Transmembrane</keyword>
<name>A0A2M6W6D2_9BACT</name>
<evidence type="ECO:0000313" key="7">
    <source>
        <dbReference type="EMBL" id="PIT88347.1"/>
    </source>
</evidence>
<keyword evidence="1" id="KW-0479">Metal-binding</keyword>
<proteinExistence type="predicted"/>
<evidence type="ECO:0000256" key="1">
    <source>
        <dbReference type="ARBA" id="ARBA00022723"/>
    </source>
</evidence>
<dbReference type="GO" id="GO:0009341">
    <property type="term" value="C:beta-galactosidase complex"/>
    <property type="evidence" value="ECO:0007669"/>
    <property type="project" value="InterPro"/>
</dbReference>
<dbReference type="PANTHER" id="PTHR36447:SF2">
    <property type="entry name" value="BETA-GALACTOSIDASE YESZ"/>
    <property type="match status" value="1"/>
</dbReference>
<sequence length="332" mass="39390">MFVRKKIMTGLIVIATIVIVLFCLNKYYASRQNQNQIYGVSFNEEYADYLKLNSRQVFTAILDDLGFKRIRLSAQWDVIEKEKGKYDFSSLDWYMDEAVKRKVKVILVVGQKIPRWPECHPPKWAMSLSDEEYFKTLDSFVEATVKHYRTHSALEIWQVENEPFLDFGVCRKFSDEMLKKEIETIKNLDAAHLTLVTDSGELSTWQKSAKRGDLFGATLYRVVWNKTFGYFSYDWLTPLFYRVKLWLANRASDQSFIVELQAEPWVTDTDIHTFSIKEQYKSMSPERFQKNIDYAKRVGFSRAYLWGAEWWYWMKEKNNISDFIDLAKKLKK</sequence>
<dbReference type="Pfam" id="PF02449">
    <property type="entry name" value="Glyco_hydro_42"/>
    <property type="match status" value="1"/>
</dbReference>
<gene>
    <name evidence="7" type="ORF">COU29_00965</name>
</gene>
<dbReference type="InterPro" id="IPR013529">
    <property type="entry name" value="Glyco_hydro_42_N"/>
</dbReference>
<organism evidence="7 8">
    <name type="scientific">Candidatus Magasanikbacteria bacterium CG10_big_fil_rev_8_21_14_0_10_36_32</name>
    <dbReference type="NCBI Taxonomy" id="1974646"/>
    <lineage>
        <taxon>Bacteria</taxon>
        <taxon>Candidatus Magasanikiibacteriota</taxon>
    </lineage>
</organism>
<keyword evidence="2" id="KW-0378">Hydrolase</keyword>
<keyword evidence="5" id="KW-0472">Membrane</keyword>
<dbReference type="PANTHER" id="PTHR36447">
    <property type="entry name" value="BETA-GALACTOSIDASE GANA"/>
    <property type="match status" value="1"/>
</dbReference>
<dbReference type="GO" id="GO:0004565">
    <property type="term" value="F:beta-galactosidase activity"/>
    <property type="evidence" value="ECO:0007669"/>
    <property type="project" value="InterPro"/>
</dbReference>
<dbReference type="SUPFAM" id="SSF51445">
    <property type="entry name" value="(Trans)glycosidases"/>
    <property type="match status" value="1"/>
</dbReference>
<comment type="caution">
    <text evidence="7">The sequence shown here is derived from an EMBL/GenBank/DDBJ whole genome shotgun (WGS) entry which is preliminary data.</text>
</comment>
<dbReference type="InterPro" id="IPR017853">
    <property type="entry name" value="GH"/>
</dbReference>
<evidence type="ECO:0000256" key="4">
    <source>
        <dbReference type="ARBA" id="ARBA00023295"/>
    </source>
</evidence>
<dbReference type="Gene3D" id="3.20.20.80">
    <property type="entry name" value="Glycosidases"/>
    <property type="match status" value="1"/>
</dbReference>
<accession>A0A2M6W6D2</accession>